<dbReference type="PANTHER" id="PTHR43418:SF7">
    <property type="entry name" value="CARBAMOYL-PHOSPHATE SYNTHASE SMALL CHAIN"/>
    <property type="match status" value="1"/>
</dbReference>
<dbReference type="Proteomes" id="UP000037600">
    <property type="component" value="Unassembled WGS sequence"/>
</dbReference>
<feature type="binding site" evidence="13">
    <location>
        <position position="269"/>
    </location>
    <ligand>
        <name>L-glutamine</name>
        <dbReference type="ChEBI" id="CHEBI:58359"/>
    </ligand>
</feature>
<evidence type="ECO:0000256" key="12">
    <source>
        <dbReference type="ARBA" id="ARBA00049285"/>
    </source>
</evidence>
<dbReference type="GO" id="GO:0006207">
    <property type="term" value="P:'de novo' pyrimidine nucleobase biosynthetic process"/>
    <property type="evidence" value="ECO:0007669"/>
    <property type="project" value="InterPro"/>
</dbReference>
<keyword evidence="16" id="KW-1185">Reference proteome</keyword>
<comment type="similarity">
    <text evidence="3 13">Belongs to the CarA family.</text>
</comment>
<dbReference type="Pfam" id="PF00117">
    <property type="entry name" value="GATase"/>
    <property type="match status" value="1"/>
</dbReference>
<evidence type="ECO:0000256" key="1">
    <source>
        <dbReference type="ARBA" id="ARBA00004812"/>
    </source>
</evidence>
<dbReference type="FunFam" id="3.40.50.880:FF:000011">
    <property type="entry name" value="Carbamoyl-phosphate synthase small chain"/>
    <property type="match status" value="1"/>
</dbReference>
<dbReference type="PANTHER" id="PTHR43418">
    <property type="entry name" value="MULTIFUNCTIONAL TRYPTOPHAN BIOSYNTHESIS PROTEIN-RELATED"/>
    <property type="match status" value="1"/>
</dbReference>
<dbReference type="Gene3D" id="3.50.30.20">
    <property type="entry name" value="Carbamoyl-phosphate synthase small subunit, N-terminal domain"/>
    <property type="match status" value="1"/>
</dbReference>
<feature type="region of interest" description="CPSase" evidence="13">
    <location>
        <begin position="1"/>
        <end position="187"/>
    </location>
</feature>
<dbReference type="InterPro" id="IPR002474">
    <property type="entry name" value="CarbamoylP_synth_ssu_N"/>
</dbReference>
<dbReference type="OrthoDB" id="9804328at2"/>
<keyword evidence="6 13" id="KW-0028">Amino-acid biosynthesis</keyword>
<dbReference type="SUPFAM" id="SSF52317">
    <property type="entry name" value="Class I glutamine amidotransferase-like"/>
    <property type="match status" value="1"/>
</dbReference>
<sequence>MAESALLVLEDGTVFKGTSIGANGSSVGEVVFNTSMTGYQEILTDPSYAEQIVTLTYPHIGNTGTNAEDEESSTIWAKGLVIRDLPLLASNFRNEQSLSDYLVQRNIVAIADIDTRKLTRILREKGSQNGCILVGDDADNALKLAKAFPGLKGMDLAKEVTTDKAYAWTEGTWQLGQGHTQPETNKFKVVAYDFGVKRNILRMLADRGCDLTVVPAQTPASEVLAMKPDGVFLSNGPGDPEPCDYAIEAITEILAQDNLPVFGICLGHQLLAIASGAQTIKMKFGHHGGNHPVQDLEKGNVMITAQNHGFAVDETTLPANLKATHKSLFDGSLQGIHRTDKPAFSFQGHPEASPGPHEAADLFDHFIELMQDSAKNKA</sequence>
<dbReference type="GO" id="GO:0006526">
    <property type="term" value="P:L-arginine biosynthetic process"/>
    <property type="evidence" value="ECO:0007669"/>
    <property type="project" value="UniProtKB-UniRule"/>
</dbReference>
<dbReference type="SUPFAM" id="SSF52021">
    <property type="entry name" value="Carbamoyl phosphate synthetase, small subunit N-terminal domain"/>
    <property type="match status" value="1"/>
</dbReference>
<dbReference type="GO" id="GO:0005524">
    <property type="term" value="F:ATP binding"/>
    <property type="evidence" value="ECO:0007669"/>
    <property type="project" value="UniProtKB-UniRule"/>
</dbReference>
<name>A0A0J8GRU8_9ALTE</name>
<proteinExistence type="inferred from homology"/>
<dbReference type="GO" id="GO:0006541">
    <property type="term" value="P:glutamine metabolic process"/>
    <property type="evidence" value="ECO:0007669"/>
    <property type="project" value="InterPro"/>
</dbReference>
<dbReference type="PATRIC" id="fig|1513271.3.peg.1873"/>
<dbReference type="InterPro" id="IPR050472">
    <property type="entry name" value="Anth_synth/Amidotransfase"/>
</dbReference>
<dbReference type="Pfam" id="PF00988">
    <property type="entry name" value="CPSase_sm_chain"/>
    <property type="match status" value="1"/>
</dbReference>
<comment type="pathway">
    <text evidence="1 13">Pyrimidine metabolism; UMP biosynthesis via de novo pathway; (S)-dihydroorotate from bicarbonate: step 1/3.</text>
</comment>
<comment type="function">
    <text evidence="13">Small subunit of the glutamine-dependent carbamoyl phosphate synthetase (CPSase). CPSase catalyzes the formation of carbamoyl phosphate from the ammonia moiety of glutamine, carbonate, and phosphate donated by ATP, constituting the first step of 2 biosynthetic pathways, one leading to arginine and/or urea and the other to pyrimidine nucleotides. The small subunit (glutamine amidotransferase) binds and cleaves glutamine to supply the large subunit with the substrate ammonia.</text>
</comment>
<feature type="binding site" evidence="13">
    <location>
        <position position="238"/>
    </location>
    <ligand>
        <name>L-glutamine</name>
        <dbReference type="ChEBI" id="CHEBI:58359"/>
    </ligand>
</feature>
<dbReference type="UniPathway" id="UPA00068">
    <property type="reaction ID" value="UER00171"/>
</dbReference>
<evidence type="ECO:0000313" key="16">
    <source>
        <dbReference type="Proteomes" id="UP000037600"/>
    </source>
</evidence>
<comment type="subunit">
    <text evidence="13">Composed of two chains; the small (or glutamine) chain promotes the hydrolysis of glutamine to ammonia, which is used by the large (or ammonia) chain to synthesize carbamoyl phosphate. Tetramer of heterodimers (alpha,beta)4.</text>
</comment>
<dbReference type="RefSeq" id="WP_048691841.1">
    <property type="nucleotide sequence ID" value="NZ_KQ130488.1"/>
</dbReference>
<dbReference type="Gene3D" id="3.40.50.880">
    <property type="match status" value="1"/>
</dbReference>
<comment type="caution">
    <text evidence="15">The sequence shown here is derived from an EMBL/GenBank/DDBJ whole genome shotgun (WGS) entry which is preliminary data.</text>
</comment>
<dbReference type="PRINTS" id="PR00099">
    <property type="entry name" value="CPSGATASE"/>
</dbReference>
<evidence type="ECO:0000256" key="7">
    <source>
        <dbReference type="ARBA" id="ARBA00022741"/>
    </source>
</evidence>
<protein>
    <recommendedName>
        <fullName evidence="13">Carbamoyl phosphate synthase small chain</fullName>
        <ecNumber evidence="13">6.3.5.5</ecNumber>
    </recommendedName>
    <alternativeName>
        <fullName evidence="13">Carbamoyl phosphate synthetase glutamine chain</fullName>
    </alternativeName>
</protein>
<evidence type="ECO:0000256" key="9">
    <source>
        <dbReference type="ARBA" id="ARBA00022962"/>
    </source>
</evidence>
<dbReference type="InterPro" id="IPR017926">
    <property type="entry name" value="GATASE"/>
</dbReference>
<feature type="active site" evidence="13">
    <location>
        <position position="349"/>
    </location>
</feature>
<feature type="binding site" evidence="13">
    <location>
        <position position="309"/>
    </location>
    <ligand>
        <name>L-glutamine</name>
        <dbReference type="ChEBI" id="CHEBI:58359"/>
    </ligand>
</feature>
<dbReference type="NCBIfam" id="NF009475">
    <property type="entry name" value="PRK12838.1"/>
    <property type="match status" value="1"/>
</dbReference>
<comment type="pathway">
    <text evidence="2 13">Amino-acid biosynthesis; L-arginine biosynthesis; carbamoyl phosphate from bicarbonate: step 1/1.</text>
</comment>
<keyword evidence="10 13" id="KW-0665">Pyrimidine biosynthesis</keyword>
<dbReference type="InterPro" id="IPR035686">
    <property type="entry name" value="CPSase_GATase1"/>
</dbReference>
<feature type="binding site" evidence="13">
    <location>
        <position position="310"/>
    </location>
    <ligand>
        <name>L-glutamine</name>
        <dbReference type="ChEBI" id="CHEBI:58359"/>
    </ligand>
</feature>
<dbReference type="NCBIfam" id="TIGR01368">
    <property type="entry name" value="CPSaseIIsmall"/>
    <property type="match status" value="1"/>
</dbReference>
<evidence type="ECO:0000256" key="13">
    <source>
        <dbReference type="HAMAP-Rule" id="MF_01209"/>
    </source>
</evidence>
<dbReference type="CDD" id="cd01744">
    <property type="entry name" value="GATase1_CPSase"/>
    <property type="match status" value="1"/>
</dbReference>
<dbReference type="GO" id="GO:0004359">
    <property type="term" value="F:glutaminase activity"/>
    <property type="evidence" value="ECO:0007669"/>
    <property type="project" value="RHEA"/>
</dbReference>
<reference evidence="15 16" key="1">
    <citation type="submission" date="2015-04" db="EMBL/GenBank/DDBJ databases">
        <title>Draft Genome Sequence of the Novel Agar-Digesting Marine Bacterium Q1.</title>
        <authorList>
            <person name="Li Y."/>
            <person name="Li D."/>
            <person name="Chen G."/>
            <person name="Du Z."/>
        </authorList>
    </citation>
    <scope>NUCLEOTIDE SEQUENCE [LARGE SCALE GENOMIC DNA]</scope>
    <source>
        <strain evidence="15 16">Q1</strain>
    </source>
</reference>
<evidence type="ECO:0000256" key="11">
    <source>
        <dbReference type="ARBA" id="ARBA00048816"/>
    </source>
</evidence>
<dbReference type="UniPathway" id="UPA00070">
    <property type="reaction ID" value="UER00115"/>
</dbReference>
<feature type="active site" description="Nucleophile" evidence="13">
    <location>
        <position position="265"/>
    </location>
</feature>
<dbReference type="InterPro" id="IPR036480">
    <property type="entry name" value="CarbP_synth_ssu_N_sf"/>
</dbReference>
<dbReference type="GO" id="GO:0004088">
    <property type="term" value="F:carbamoyl-phosphate synthase (glutamine-hydrolyzing) activity"/>
    <property type="evidence" value="ECO:0007669"/>
    <property type="project" value="UniProtKB-UniRule"/>
</dbReference>
<evidence type="ECO:0000256" key="5">
    <source>
        <dbReference type="ARBA" id="ARBA00022598"/>
    </source>
</evidence>
<evidence type="ECO:0000313" key="15">
    <source>
        <dbReference type="EMBL" id="KMT65515.1"/>
    </source>
</evidence>
<feature type="binding site" evidence="13">
    <location>
        <position position="266"/>
    </location>
    <ligand>
        <name>L-glutamine</name>
        <dbReference type="ChEBI" id="CHEBI:58359"/>
    </ligand>
</feature>
<evidence type="ECO:0000256" key="2">
    <source>
        <dbReference type="ARBA" id="ARBA00005077"/>
    </source>
</evidence>
<feature type="binding site" evidence="13">
    <location>
        <position position="307"/>
    </location>
    <ligand>
        <name>L-glutamine</name>
        <dbReference type="ChEBI" id="CHEBI:58359"/>
    </ligand>
</feature>
<feature type="active site" evidence="13">
    <location>
        <position position="351"/>
    </location>
</feature>
<keyword evidence="4 13" id="KW-0055">Arginine biosynthesis</keyword>
<dbReference type="EMBL" id="LAZL01000011">
    <property type="protein sequence ID" value="KMT65515.1"/>
    <property type="molecule type" value="Genomic_DNA"/>
</dbReference>
<dbReference type="STRING" id="1513271.XM47_09205"/>
<keyword evidence="5 13" id="KW-0436">Ligase</keyword>
<evidence type="ECO:0000256" key="8">
    <source>
        <dbReference type="ARBA" id="ARBA00022840"/>
    </source>
</evidence>
<dbReference type="GO" id="GO:0044205">
    <property type="term" value="P:'de novo' UMP biosynthetic process"/>
    <property type="evidence" value="ECO:0007669"/>
    <property type="project" value="UniProtKB-UniRule"/>
</dbReference>
<dbReference type="SMART" id="SM01097">
    <property type="entry name" value="CPSase_sm_chain"/>
    <property type="match status" value="1"/>
</dbReference>
<dbReference type="InterPro" id="IPR029062">
    <property type="entry name" value="Class_I_gatase-like"/>
</dbReference>
<dbReference type="InterPro" id="IPR006274">
    <property type="entry name" value="CarbamoylP_synth_ssu"/>
</dbReference>
<evidence type="ECO:0000256" key="6">
    <source>
        <dbReference type="ARBA" id="ARBA00022605"/>
    </source>
</evidence>
<dbReference type="HAMAP" id="MF_01209">
    <property type="entry name" value="CPSase_S_chain"/>
    <property type="match status" value="1"/>
</dbReference>
<keyword evidence="9 13" id="KW-0315">Glutamine amidotransferase</keyword>
<dbReference type="AlphaFoldDB" id="A0A0J8GRU8"/>
<dbReference type="PRINTS" id="PR00096">
    <property type="entry name" value="GATASE"/>
</dbReference>
<keyword evidence="8 13" id="KW-0067">ATP-binding</keyword>
<feature type="domain" description="Carbamoyl-phosphate synthase small subunit N-terminal" evidence="14">
    <location>
        <begin position="3"/>
        <end position="133"/>
    </location>
</feature>
<comment type="catalytic activity">
    <reaction evidence="12 13">
        <text>L-glutamine + H2O = L-glutamate + NH4(+)</text>
        <dbReference type="Rhea" id="RHEA:15889"/>
        <dbReference type="ChEBI" id="CHEBI:15377"/>
        <dbReference type="ChEBI" id="CHEBI:28938"/>
        <dbReference type="ChEBI" id="CHEBI:29985"/>
        <dbReference type="ChEBI" id="CHEBI:58359"/>
    </reaction>
</comment>
<organism evidence="15 16">
    <name type="scientific">Catenovulum maritimum</name>
    <dbReference type="NCBI Taxonomy" id="1513271"/>
    <lineage>
        <taxon>Bacteria</taxon>
        <taxon>Pseudomonadati</taxon>
        <taxon>Pseudomonadota</taxon>
        <taxon>Gammaproteobacteria</taxon>
        <taxon>Alteromonadales</taxon>
        <taxon>Alteromonadaceae</taxon>
        <taxon>Catenovulum</taxon>
    </lineage>
</organism>
<gene>
    <name evidence="13" type="primary">carA</name>
    <name evidence="15" type="ORF">XM47_09205</name>
</gene>
<evidence type="ECO:0000256" key="10">
    <source>
        <dbReference type="ARBA" id="ARBA00022975"/>
    </source>
</evidence>
<evidence type="ECO:0000256" key="3">
    <source>
        <dbReference type="ARBA" id="ARBA00007800"/>
    </source>
</evidence>
<keyword evidence="7 13" id="KW-0547">Nucleotide-binding</keyword>
<evidence type="ECO:0000256" key="4">
    <source>
        <dbReference type="ARBA" id="ARBA00022571"/>
    </source>
</evidence>
<feature type="binding site" evidence="13">
    <location>
        <position position="236"/>
    </location>
    <ligand>
        <name>L-glutamine</name>
        <dbReference type="ChEBI" id="CHEBI:58359"/>
    </ligand>
</feature>
<dbReference type="EC" id="6.3.5.5" evidence="13"/>
<comment type="catalytic activity">
    <reaction evidence="11 13">
        <text>hydrogencarbonate + L-glutamine + 2 ATP + H2O = carbamoyl phosphate + L-glutamate + 2 ADP + phosphate + 2 H(+)</text>
        <dbReference type="Rhea" id="RHEA:18633"/>
        <dbReference type="ChEBI" id="CHEBI:15377"/>
        <dbReference type="ChEBI" id="CHEBI:15378"/>
        <dbReference type="ChEBI" id="CHEBI:17544"/>
        <dbReference type="ChEBI" id="CHEBI:29985"/>
        <dbReference type="ChEBI" id="CHEBI:30616"/>
        <dbReference type="ChEBI" id="CHEBI:43474"/>
        <dbReference type="ChEBI" id="CHEBI:58228"/>
        <dbReference type="ChEBI" id="CHEBI:58359"/>
        <dbReference type="ChEBI" id="CHEBI:456216"/>
        <dbReference type="EC" id="6.3.5.5"/>
    </reaction>
</comment>
<evidence type="ECO:0000259" key="14">
    <source>
        <dbReference type="SMART" id="SM01097"/>
    </source>
</evidence>
<accession>A0A0J8GRU8</accession>
<dbReference type="PROSITE" id="PS51273">
    <property type="entry name" value="GATASE_TYPE_1"/>
    <property type="match status" value="1"/>
</dbReference>
<dbReference type="FunFam" id="3.50.30.20:FF:000001">
    <property type="entry name" value="Carbamoyl-phosphate synthase small chain"/>
    <property type="match status" value="1"/>
</dbReference>
<feature type="binding site" evidence="13">
    <location>
        <position position="47"/>
    </location>
    <ligand>
        <name>L-glutamine</name>
        <dbReference type="ChEBI" id="CHEBI:58359"/>
    </ligand>
</feature>